<evidence type="ECO:0000313" key="3">
    <source>
        <dbReference type="Proteomes" id="UP001194746"/>
    </source>
</evidence>
<accession>A0AAD4CV31</accession>
<reference evidence="2" key="1">
    <citation type="journal article" date="2019" name="Beilstein J. Org. Chem.">
        <title>Nanangenines: drimane sesquiterpenoids as the dominant metabolite cohort of a novel Australian fungus, Aspergillus nanangensis.</title>
        <authorList>
            <person name="Lacey H.J."/>
            <person name="Gilchrist C.L.M."/>
            <person name="Crombie A."/>
            <person name="Kalaitzis J.A."/>
            <person name="Vuong D."/>
            <person name="Rutledge P.J."/>
            <person name="Turner P."/>
            <person name="Pitt J.I."/>
            <person name="Lacey E."/>
            <person name="Chooi Y.H."/>
            <person name="Piggott A.M."/>
        </authorList>
    </citation>
    <scope>NUCLEOTIDE SEQUENCE</scope>
    <source>
        <strain evidence="2">MST-FP2251</strain>
    </source>
</reference>
<keyword evidence="3" id="KW-1185">Reference proteome</keyword>
<organism evidence="2 3">
    <name type="scientific">Aspergillus nanangensis</name>
    <dbReference type="NCBI Taxonomy" id="2582783"/>
    <lineage>
        <taxon>Eukaryota</taxon>
        <taxon>Fungi</taxon>
        <taxon>Dikarya</taxon>
        <taxon>Ascomycota</taxon>
        <taxon>Pezizomycotina</taxon>
        <taxon>Eurotiomycetes</taxon>
        <taxon>Eurotiomycetidae</taxon>
        <taxon>Eurotiales</taxon>
        <taxon>Aspergillaceae</taxon>
        <taxon>Aspergillus</taxon>
        <taxon>Aspergillus subgen. Circumdati</taxon>
    </lineage>
</organism>
<comment type="caution">
    <text evidence="2">The sequence shown here is derived from an EMBL/GenBank/DDBJ whole genome shotgun (WGS) entry which is preliminary data.</text>
</comment>
<evidence type="ECO:0000256" key="1">
    <source>
        <dbReference type="SAM" id="MobiDB-lite"/>
    </source>
</evidence>
<proteinExistence type="predicted"/>
<feature type="compositionally biased region" description="Basic residues" evidence="1">
    <location>
        <begin position="107"/>
        <end position="122"/>
    </location>
</feature>
<dbReference type="AlphaFoldDB" id="A0AAD4CV31"/>
<reference evidence="2" key="2">
    <citation type="submission" date="2020-02" db="EMBL/GenBank/DDBJ databases">
        <authorList>
            <person name="Gilchrist C.L.M."/>
            <person name="Chooi Y.-H."/>
        </authorList>
    </citation>
    <scope>NUCLEOTIDE SEQUENCE</scope>
    <source>
        <strain evidence="2">MST-FP2251</strain>
    </source>
</reference>
<evidence type="ECO:0000313" key="2">
    <source>
        <dbReference type="EMBL" id="KAF9892987.1"/>
    </source>
</evidence>
<dbReference type="EMBL" id="VCAU01000009">
    <property type="protein sequence ID" value="KAF9892987.1"/>
    <property type="molecule type" value="Genomic_DNA"/>
</dbReference>
<dbReference type="Proteomes" id="UP001194746">
    <property type="component" value="Unassembled WGS sequence"/>
</dbReference>
<feature type="region of interest" description="Disordered" evidence="1">
    <location>
        <begin position="107"/>
        <end position="131"/>
    </location>
</feature>
<gene>
    <name evidence="2" type="ORF">FE257_012398</name>
</gene>
<sequence length="231" mass="26566">MEHEPDPTKEASNQWKCFSNSTRSTELQAKKTLMGLGEENPCVSNNMDGFMCIIESNLPKFPAFVHDAYNHNAEWASTALCLAFESKKRNNDAEQPRVKQNPILRTTGHRRRRGERSLRTRAARSGVDVPTGEEEPPLGLLYSLLSLVKDDPLISDVRSSEHLDFKIWTRALGRHCRADPRHDVICLRGQRPNRILSLRKLQVEVRLAGENDLCVEIRRRLPRSRSWNPYR</sequence>
<name>A0AAD4CV31_ASPNN</name>
<protein>
    <submittedName>
        <fullName evidence="2">Uncharacterized protein</fullName>
    </submittedName>
</protein>